<organism evidence="15 16">
    <name type="scientific">Methylogaea oryzae</name>
    <dbReference type="NCBI Taxonomy" id="1295382"/>
    <lineage>
        <taxon>Bacteria</taxon>
        <taxon>Pseudomonadati</taxon>
        <taxon>Pseudomonadota</taxon>
        <taxon>Gammaproteobacteria</taxon>
        <taxon>Methylococcales</taxon>
        <taxon>Methylococcaceae</taxon>
        <taxon>Methylogaea</taxon>
    </lineage>
</organism>
<keyword evidence="3 11" id="KW-0645">Protease</keyword>
<evidence type="ECO:0000256" key="9">
    <source>
        <dbReference type="ARBA" id="ARBA00023049"/>
    </source>
</evidence>
<dbReference type="AlphaFoldDB" id="A0A8D4VQZ5"/>
<evidence type="ECO:0000256" key="4">
    <source>
        <dbReference type="ARBA" id="ARBA00022692"/>
    </source>
</evidence>
<sequence>MDLVYPKEKTLFAILLLLAIPIWLALIVGTLGTALLYLLAGFVFYLFAQSGLIAYLKGNTVAISPTQFPDLHERIQRGAKQLDMEAPQAFLLHEGGIFNAFATRFLGKHYIALYSDVVDALDDRPDAMDFYIGHELGHIKRKHLMWKTLLLPVSWLPLLGAAYARACESTCDRHGLACCRSAEDARFGLAALAAGGKRWKTLRQDEYAHQASEHAGFWMSFHELCSDYPWLSKRMSALLQLAQRREPQMPARNPLAYLFALFVPRVGGAPGAGGLMLIAVIGIMAAVAIPAYQDFQNRAAAAKAMHGGVQQEEGAEVPAQNPMPD</sequence>
<dbReference type="InterPro" id="IPR045584">
    <property type="entry name" value="Pilin-like"/>
</dbReference>
<evidence type="ECO:0000256" key="11">
    <source>
        <dbReference type="RuleBase" id="RU003983"/>
    </source>
</evidence>
<keyword evidence="5" id="KW-0479">Metal-binding</keyword>
<keyword evidence="7 11" id="KW-0862">Zinc</keyword>
<evidence type="ECO:0000256" key="12">
    <source>
        <dbReference type="SAM" id="MobiDB-lite"/>
    </source>
</evidence>
<dbReference type="Gene3D" id="3.30.700.10">
    <property type="entry name" value="Glycoprotein, Type 4 Pilin"/>
    <property type="match status" value="1"/>
</dbReference>
<evidence type="ECO:0000256" key="6">
    <source>
        <dbReference type="ARBA" id="ARBA00022801"/>
    </source>
</evidence>
<evidence type="ECO:0000256" key="10">
    <source>
        <dbReference type="ARBA" id="ARBA00023136"/>
    </source>
</evidence>
<accession>A0A8D4VQZ5</accession>
<keyword evidence="9 11" id="KW-0482">Metalloprotease</keyword>
<dbReference type="RefSeq" id="WP_082411500.1">
    <property type="nucleotide sequence ID" value="NZ_AP019782.1"/>
</dbReference>
<feature type="region of interest" description="Disordered" evidence="12">
    <location>
        <begin position="306"/>
        <end position="325"/>
    </location>
</feature>
<dbReference type="GO" id="GO:0006508">
    <property type="term" value="P:proteolysis"/>
    <property type="evidence" value="ECO:0007669"/>
    <property type="project" value="UniProtKB-KW"/>
</dbReference>
<dbReference type="GO" id="GO:0005886">
    <property type="term" value="C:plasma membrane"/>
    <property type="evidence" value="ECO:0007669"/>
    <property type="project" value="UniProtKB-SubCell"/>
</dbReference>
<protein>
    <recommendedName>
        <fullName evidence="14">Peptidase M48 domain-containing protein</fullName>
    </recommendedName>
</protein>
<evidence type="ECO:0000313" key="15">
    <source>
        <dbReference type="EMBL" id="BBL72438.1"/>
    </source>
</evidence>
<reference evidence="15" key="1">
    <citation type="submission" date="2019-06" db="EMBL/GenBank/DDBJ databases">
        <title>Complete genome sequence of Methylogaea oryzae strain JCM16910.</title>
        <authorList>
            <person name="Asakawa S."/>
        </authorList>
    </citation>
    <scope>NUCLEOTIDE SEQUENCE</scope>
    <source>
        <strain evidence="15">E10</strain>
    </source>
</reference>
<name>A0A8D4VQZ5_9GAMM</name>
<keyword evidence="4 13" id="KW-0812">Transmembrane</keyword>
<comment type="cofactor">
    <cofactor evidence="11">
        <name>Zn(2+)</name>
        <dbReference type="ChEBI" id="CHEBI:29105"/>
    </cofactor>
    <text evidence="11">Binds 1 zinc ion per subunit.</text>
</comment>
<evidence type="ECO:0000256" key="7">
    <source>
        <dbReference type="ARBA" id="ARBA00022833"/>
    </source>
</evidence>
<dbReference type="PANTHER" id="PTHR43221:SF1">
    <property type="entry name" value="PROTEASE HTPX"/>
    <property type="match status" value="1"/>
</dbReference>
<feature type="transmembrane region" description="Helical" evidence="13">
    <location>
        <begin position="271"/>
        <end position="292"/>
    </location>
</feature>
<dbReference type="Pfam" id="PF01435">
    <property type="entry name" value="Peptidase_M48"/>
    <property type="match status" value="1"/>
</dbReference>
<dbReference type="Gene3D" id="3.30.2010.10">
    <property type="entry name" value="Metalloproteases ('zincins'), catalytic domain"/>
    <property type="match status" value="1"/>
</dbReference>
<dbReference type="SUPFAM" id="SSF54523">
    <property type="entry name" value="Pili subunits"/>
    <property type="match status" value="1"/>
</dbReference>
<keyword evidence="10 13" id="KW-0472">Membrane</keyword>
<keyword evidence="6 11" id="KW-0378">Hydrolase</keyword>
<dbReference type="GO" id="GO:0004222">
    <property type="term" value="F:metalloendopeptidase activity"/>
    <property type="evidence" value="ECO:0007669"/>
    <property type="project" value="InterPro"/>
</dbReference>
<dbReference type="PANTHER" id="PTHR43221">
    <property type="entry name" value="PROTEASE HTPX"/>
    <property type="match status" value="1"/>
</dbReference>
<keyword evidence="2" id="KW-1003">Cell membrane</keyword>
<dbReference type="Proteomes" id="UP000824988">
    <property type="component" value="Chromosome"/>
</dbReference>
<comment type="subcellular location">
    <subcellularLocation>
        <location evidence="1">Cell membrane</location>
        <topology evidence="1">Multi-pass membrane protein</topology>
    </subcellularLocation>
</comment>
<dbReference type="KEGG" id="moz:MoryE10_30440"/>
<feature type="transmembrane region" description="Helical" evidence="13">
    <location>
        <begin position="12"/>
        <end position="29"/>
    </location>
</feature>
<feature type="transmembrane region" description="Helical" evidence="13">
    <location>
        <begin position="35"/>
        <end position="56"/>
    </location>
</feature>
<evidence type="ECO:0000256" key="8">
    <source>
        <dbReference type="ARBA" id="ARBA00022989"/>
    </source>
</evidence>
<evidence type="ECO:0000256" key="2">
    <source>
        <dbReference type="ARBA" id="ARBA00022475"/>
    </source>
</evidence>
<evidence type="ECO:0000259" key="14">
    <source>
        <dbReference type="Pfam" id="PF01435"/>
    </source>
</evidence>
<evidence type="ECO:0000256" key="3">
    <source>
        <dbReference type="ARBA" id="ARBA00022670"/>
    </source>
</evidence>
<evidence type="ECO:0000256" key="5">
    <source>
        <dbReference type="ARBA" id="ARBA00022723"/>
    </source>
</evidence>
<proteinExistence type="inferred from homology"/>
<evidence type="ECO:0000313" key="16">
    <source>
        <dbReference type="Proteomes" id="UP000824988"/>
    </source>
</evidence>
<gene>
    <name evidence="15" type="ORF">MoryE10_30440</name>
</gene>
<dbReference type="CDD" id="cd07325">
    <property type="entry name" value="M48_Ste24p_like"/>
    <property type="match status" value="1"/>
</dbReference>
<keyword evidence="8 13" id="KW-1133">Transmembrane helix</keyword>
<dbReference type="InterPro" id="IPR001915">
    <property type="entry name" value="Peptidase_M48"/>
</dbReference>
<evidence type="ECO:0000256" key="1">
    <source>
        <dbReference type="ARBA" id="ARBA00004651"/>
    </source>
</evidence>
<evidence type="ECO:0000256" key="13">
    <source>
        <dbReference type="SAM" id="Phobius"/>
    </source>
</evidence>
<comment type="similarity">
    <text evidence="11">Belongs to the peptidase M48 family.</text>
</comment>
<dbReference type="EMBL" id="AP019782">
    <property type="protein sequence ID" value="BBL72438.1"/>
    <property type="molecule type" value="Genomic_DNA"/>
</dbReference>
<keyword evidence="16" id="KW-1185">Reference proteome</keyword>
<dbReference type="GO" id="GO:0046872">
    <property type="term" value="F:metal ion binding"/>
    <property type="evidence" value="ECO:0007669"/>
    <property type="project" value="UniProtKB-KW"/>
</dbReference>
<feature type="domain" description="Peptidase M48" evidence="14">
    <location>
        <begin position="66"/>
        <end position="149"/>
    </location>
</feature>
<dbReference type="InterPro" id="IPR050083">
    <property type="entry name" value="HtpX_protease"/>
</dbReference>